<evidence type="ECO:0000256" key="4">
    <source>
        <dbReference type="ARBA" id="ARBA00022801"/>
    </source>
</evidence>
<dbReference type="RefSeq" id="WP_154433723.1">
    <property type="nucleotide sequence ID" value="NZ_VUNC01000001.1"/>
</dbReference>
<dbReference type="Pfam" id="PF00933">
    <property type="entry name" value="Glyco_hydro_3"/>
    <property type="match status" value="1"/>
</dbReference>
<keyword evidence="5" id="KW-0326">Glycosidase</keyword>
<dbReference type="AlphaFoldDB" id="A0A6N7XPY1"/>
<dbReference type="InterPro" id="IPR017853">
    <property type="entry name" value="GH"/>
</dbReference>
<dbReference type="InterPro" id="IPR050226">
    <property type="entry name" value="NagZ_Beta-hexosaminidase"/>
</dbReference>
<evidence type="ECO:0000259" key="7">
    <source>
        <dbReference type="Pfam" id="PF00933"/>
    </source>
</evidence>
<dbReference type="Gene3D" id="3.20.20.300">
    <property type="entry name" value="Glycoside hydrolase, family 3, N-terminal domain"/>
    <property type="match status" value="1"/>
</dbReference>
<evidence type="ECO:0000313" key="8">
    <source>
        <dbReference type="EMBL" id="MST71999.1"/>
    </source>
</evidence>
<feature type="compositionally biased region" description="Basic and acidic residues" evidence="6">
    <location>
        <begin position="7"/>
        <end position="17"/>
    </location>
</feature>
<evidence type="ECO:0000256" key="6">
    <source>
        <dbReference type="SAM" id="MobiDB-lite"/>
    </source>
</evidence>
<gene>
    <name evidence="8" type="ORF">FYJ68_02585</name>
</gene>
<name>A0A6N7XPY1_9ACTN</name>
<proteinExistence type="inferred from homology"/>
<dbReference type="GO" id="GO:0009254">
    <property type="term" value="P:peptidoglycan turnover"/>
    <property type="evidence" value="ECO:0007669"/>
    <property type="project" value="TreeGrafter"/>
</dbReference>
<reference evidence="8 9" key="1">
    <citation type="submission" date="2019-08" db="EMBL/GenBank/DDBJ databases">
        <title>In-depth cultivation of the pig gut microbiome towards novel bacterial diversity and tailored functional studies.</title>
        <authorList>
            <person name="Wylensek D."/>
            <person name="Hitch T.C.A."/>
            <person name="Clavel T."/>
        </authorList>
    </citation>
    <scope>NUCLEOTIDE SEQUENCE [LARGE SCALE GENOMIC DNA]</scope>
    <source>
        <strain evidence="8 9">CA-Schmier-601-WT-1</strain>
    </source>
</reference>
<evidence type="ECO:0000313" key="9">
    <source>
        <dbReference type="Proteomes" id="UP000469325"/>
    </source>
</evidence>
<keyword evidence="4 8" id="KW-0378">Hydrolase</keyword>
<feature type="domain" description="Glycoside hydrolase family 3 N-terminal" evidence="7">
    <location>
        <begin position="82"/>
        <end position="412"/>
    </location>
</feature>
<evidence type="ECO:0000256" key="3">
    <source>
        <dbReference type="ARBA" id="ARBA00012663"/>
    </source>
</evidence>
<dbReference type="InterPro" id="IPR001764">
    <property type="entry name" value="Glyco_hydro_3_N"/>
</dbReference>
<organism evidence="8 9">
    <name type="scientific">Olsenella porci</name>
    <dbReference type="NCBI Taxonomy" id="2652279"/>
    <lineage>
        <taxon>Bacteria</taxon>
        <taxon>Bacillati</taxon>
        <taxon>Actinomycetota</taxon>
        <taxon>Coriobacteriia</taxon>
        <taxon>Coriobacteriales</taxon>
        <taxon>Atopobiaceae</taxon>
        <taxon>Olsenella</taxon>
    </lineage>
</organism>
<comment type="catalytic activity">
    <reaction evidence="1">
        <text>Hydrolysis of terminal non-reducing N-acetyl-D-hexosamine residues in N-acetyl-beta-D-hexosaminides.</text>
        <dbReference type="EC" id="3.2.1.52"/>
    </reaction>
</comment>
<dbReference type="Proteomes" id="UP000469325">
    <property type="component" value="Unassembled WGS sequence"/>
</dbReference>
<dbReference type="GO" id="GO:0005975">
    <property type="term" value="P:carbohydrate metabolic process"/>
    <property type="evidence" value="ECO:0007669"/>
    <property type="project" value="InterPro"/>
</dbReference>
<sequence length="419" mass="43061">MAGGDRGTPRRDTRGGDVARGSGVSRRAAVLLGCGVATLAGGAAIASRCARVTGSSTRSSSDSSASGPTLDQRVSQAVASLTLEQKVAQMFMPTPEALTGVGQVTAAGETTRKAFASVPVGGLCYFAQNLIDPSQTKQMLASADAISRDEVGLPLLMAVDEEGGTVSRIGGNDGFDVDNVGDMRDVGDTGDPQRAHDVCEGIAGYLSPLGFNLDLAPDADIVSGTSQTMARRSFGTSADVVTPMVGQAVRGFLDGGIMCCAKHFPGIGGVEGDSETEAIQTKRTLDQMRGKELLPFEEAIRQGIPMVMVGHLSCPAVTGDSTPASLSKAIVTELLRDELGFDGIIITDSLQMGAVSGLHSASELGVTAIQAGVDMLLMTPSLGESYQGVLDAVSTGTLDEARIDESVARIVRAKLGYAS</sequence>
<evidence type="ECO:0000256" key="2">
    <source>
        <dbReference type="ARBA" id="ARBA00005336"/>
    </source>
</evidence>
<dbReference type="EC" id="3.2.1.52" evidence="3"/>
<dbReference type="SUPFAM" id="SSF51445">
    <property type="entry name" value="(Trans)glycosidases"/>
    <property type="match status" value="1"/>
</dbReference>
<dbReference type="PANTHER" id="PTHR30480">
    <property type="entry name" value="BETA-HEXOSAMINIDASE-RELATED"/>
    <property type="match status" value="1"/>
</dbReference>
<comment type="caution">
    <text evidence="8">The sequence shown here is derived from an EMBL/GenBank/DDBJ whole genome shotgun (WGS) entry which is preliminary data.</text>
</comment>
<dbReference type="PANTHER" id="PTHR30480:SF13">
    <property type="entry name" value="BETA-HEXOSAMINIDASE"/>
    <property type="match status" value="1"/>
</dbReference>
<keyword evidence="9" id="KW-1185">Reference proteome</keyword>
<evidence type="ECO:0000256" key="5">
    <source>
        <dbReference type="ARBA" id="ARBA00023295"/>
    </source>
</evidence>
<feature type="region of interest" description="Disordered" evidence="6">
    <location>
        <begin position="1"/>
        <end position="20"/>
    </location>
</feature>
<dbReference type="EMBL" id="VUNC01000001">
    <property type="protein sequence ID" value="MST71999.1"/>
    <property type="molecule type" value="Genomic_DNA"/>
</dbReference>
<dbReference type="InterPro" id="IPR036962">
    <property type="entry name" value="Glyco_hydro_3_N_sf"/>
</dbReference>
<evidence type="ECO:0000256" key="1">
    <source>
        <dbReference type="ARBA" id="ARBA00001231"/>
    </source>
</evidence>
<comment type="similarity">
    <text evidence="2">Belongs to the glycosyl hydrolase 3 family.</text>
</comment>
<dbReference type="GO" id="GO:0004563">
    <property type="term" value="F:beta-N-acetylhexosaminidase activity"/>
    <property type="evidence" value="ECO:0007669"/>
    <property type="project" value="UniProtKB-EC"/>
</dbReference>
<protein>
    <recommendedName>
        <fullName evidence="3">beta-N-acetylhexosaminidase</fullName>
        <ecNumber evidence="3">3.2.1.52</ecNumber>
    </recommendedName>
</protein>
<accession>A0A6N7XPY1</accession>